<dbReference type="Proteomes" id="UP000813824">
    <property type="component" value="Unassembled WGS sequence"/>
</dbReference>
<accession>A0A8K0UZ93</accession>
<evidence type="ECO:0000256" key="7">
    <source>
        <dbReference type="ARBA" id="ARBA00023128"/>
    </source>
</evidence>
<keyword evidence="2" id="KW-0597">Phosphoprotein</keyword>
<dbReference type="PANTHER" id="PTHR11947:SF20">
    <property type="entry name" value="[3-METHYL-2-OXOBUTANOATE DEHYDROGENASE [LIPOAMIDE]] KINASE, MITOCHONDRIAL"/>
    <property type="match status" value="1"/>
</dbReference>
<proteinExistence type="inferred from homology"/>
<evidence type="ECO:0000256" key="5">
    <source>
        <dbReference type="ARBA" id="ARBA00022777"/>
    </source>
</evidence>
<dbReference type="SUPFAM" id="SSF55874">
    <property type="entry name" value="ATPase domain of HSP90 chaperone/DNA topoisomerase II/histidine kinase"/>
    <property type="match status" value="2"/>
</dbReference>
<dbReference type="InterPro" id="IPR018955">
    <property type="entry name" value="BCDHK/PDK_N"/>
</dbReference>
<evidence type="ECO:0000256" key="3">
    <source>
        <dbReference type="ARBA" id="ARBA00022679"/>
    </source>
</evidence>
<evidence type="ECO:0000256" key="8">
    <source>
        <dbReference type="RuleBase" id="RU366032"/>
    </source>
</evidence>
<dbReference type="SUPFAM" id="SSF69012">
    <property type="entry name" value="alpha-ketoacid dehydrogenase kinase, N-terminal domain"/>
    <property type="match status" value="1"/>
</dbReference>
<dbReference type="PANTHER" id="PTHR11947">
    <property type="entry name" value="PYRUVATE DEHYDROGENASE KINASE"/>
    <property type="match status" value="1"/>
</dbReference>
<dbReference type="GO" id="GO:0010906">
    <property type="term" value="P:regulation of glucose metabolic process"/>
    <property type="evidence" value="ECO:0007669"/>
    <property type="project" value="TreeGrafter"/>
</dbReference>
<dbReference type="OrthoDB" id="3264224at2759"/>
<keyword evidence="11" id="KW-1185">Reference proteome</keyword>
<evidence type="ECO:0000313" key="11">
    <source>
        <dbReference type="Proteomes" id="UP000813824"/>
    </source>
</evidence>
<dbReference type="AlphaFoldDB" id="A0A8K0UZ93"/>
<comment type="caution">
    <text evidence="10">The sequence shown here is derived from an EMBL/GenBank/DDBJ whole genome shotgun (WGS) entry which is preliminary data.</text>
</comment>
<dbReference type="EC" id="2.7.11.-" evidence="8"/>
<comment type="subcellular location">
    <subcellularLocation>
        <location evidence="8">Mitochondrion matrix</location>
    </subcellularLocation>
</comment>
<keyword evidence="4 8" id="KW-0547">Nucleotide-binding</keyword>
<organism evidence="10 11">
    <name type="scientific">Cristinia sonorae</name>
    <dbReference type="NCBI Taxonomy" id="1940300"/>
    <lineage>
        <taxon>Eukaryota</taxon>
        <taxon>Fungi</taxon>
        <taxon>Dikarya</taxon>
        <taxon>Basidiomycota</taxon>
        <taxon>Agaricomycotina</taxon>
        <taxon>Agaricomycetes</taxon>
        <taxon>Agaricomycetidae</taxon>
        <taxon>Agaricales</taxon>
        <taxon>Pleurotineae</taxon>
        <taxon>Stephanosporaceae</taxon>
        <taxon>Cristinia</taxon>
    </lineage>
</organism>
<keyword evidence="6 8" id="KW-0067">ATP-binding</keyword>
<evidence type="ECO:0000259" key="9">
    <source>
        <dbReference type="SMART" id="SM00387"/>
    </source>
</evidence>
<dbReference type="GO" id="GO:0005759">
    <property type="term" value="C:mitochondrial matrix"/>
    <property type="evidence" value="ECO:0007669"/>
    <property type="project" value="UniProtKB-SubCell"/>
</dbReference>
<reference evidence="10" key="1">
    <citation type="journal article" date="2021" name="New Phytol.">
        <title>Evolutionary innovations through gain and loss of genes in the ectomycorrhizal Boletales.</title>
        <authorList>
            <person name="Wu G."/>
            <person name="Miyauchi S."/>
            <person name="Morin E."/>
            <person name="Kuo A."/>
            <person name="Drula E."/>
            <person name="Varga T."/>
            <person name="Kohler A."/>
            <person name="Feng B."/>
            <person name="Cao Y."/>
            <person name="Lipzen A."/>
            <person name="Daum C."/>
            <person name="Hundley H."/>
            <person name="Pangilinan J."/>
            <person name="Johnson J."/>
            <person name="Barry K."/>
            <person name="LaButti K."/>
            <person name="Ng V."/>
            <person name="Ahrendt S."/>
            <person name="Min B."/>
            <person name="Choi I.G."/>
            <person name="Park H."/>
            <person name="Plett J.M."/>
            <person name="Magnuson J."/>
            <person name="Spatafora J.W."/>
            <person name="Nagy L.G."/>
            <person name="Henrissat B."/>
            <person name="Grigoriev I.V."/>
            <person name="Yang Z.L."/>
            <person name="Xu J."/>
            <person name="Martin F.M."/>
        </authorList>
    </citation>
    <scope>NUCLEOTIDE SEQUENCE</scope>
    <source>
        <strain evidence="10">KKN 215</strain>
    </source>
</reference>
<keyword evidence="3 8" id="KW-0808">Transferase</keyword>
<dbReference type="Pfam" id="PF10436">
    <property type="entry name" value="BCDHK_Adom3"/>
    <property type="match status" value="1"/>
</dbReference>
<name>A0A8K0UZ93_9AGAR</name>
<dbReference type="InterPro" id="IPR036784">
    <property type="entry name" value="AK/P_DHK_N_sf"/>
</dbReference>
<evidence type="ECO:0000313" key="10">
    <source>
        <dbReference type="EMBL" id="KAH8108193.1"/>
    </source>
</evidence>
<dbReference type="GO" id="GO:0004740">
    <property type="term" value="F:pyruvate dehydrogenase (acetyl-transferring) kinase activity"/>
    <property type="evidence" value="ECO:0007669"/>
    <property type="project" value="TreeGrafter"/>
</dbReference>
<gene>
    <name evidence="10" type="ORF">BXZ70DRAFT_45222</name>
</gene>
<dbReference type="InterPro" id="IPR039028">
    <property type="entry name" value="BCKD/PDK"/>
</dbReference>
<dbReference type="InterPro" id="IPR036890">
    <property type="entry name" value="HATPase_C_sf"/>
</dbReference>
<keyword evidence="5 8" id="KW-0418">Kinase</keyword>
<evidence type="ECO:0000256" key="2">
    <source>
        <dbReference type="ARBA" id="ARBA00022553"/>
    </source>
</evidence>
<comment type="similarity">
    <text evidence="1 8">Belongs to the PDK/BCKDK protein kinase family.</text>
</comment>
<keyword evidence="7 8" id="KW-0496">Mitochondrion</keyword>
<evidence type="ECO:0000256" key="4">
    <source>
        <dbReference type="ARBA" id="ARBA00022741"/>
    </source>
</evidence>
<dbReference type="EMBL" id="JAEVFJ010000001">
    <property type="protein sequence ID" value="KAH8108193.1"/>
    <property type="molecule type" value="Genomic_DNA"/>
</dbReference>
<feature type="domain" description="Histidine kinase/HSP90-like ATPase" evidence="9">
    <location>
        <begin position="265"/>
        <end position="459"/>
    </location>
</feature>
<dbReference type="Gene3D" id="3.30.565.10">
    <property type="entry name" value="Histidine kinase-like ATPase, C-terminal domain"/>
    <property type="match status" value="1"/>
</dbReference>
<dbReference type="InterPro" id="IPR003594">
    <property type="entry name" value="HATPase_dom"/>
</dbReference>
<evidence type="ECO:0000256" key="6">
    <source>
        <dbReference type="ARBA" id="ARBA00022840"/>
    </source>
</evidence>
<evidence type="ECO:0000256" key="1">
    <source>
        <dbReference type="ARBA" id="ARBA00006155"/>
    </source>
</evidence>
<sequence length="467" mass="50374">MSASRASRLQCPTAASSLCRRHLPSIHSRRYINLGNIHKSTPDSPSPAEIAPLLEEFAKHSPRPLTLPKLFSFGRPLSSESLLESASYVLSEVPRLFGSRVKNLEALPFIVGMNPFIARTLAAHRKSFKAMAMFPPVRSLEENSQVTAQLESLVQAHANDIPTMAKGFQECSRYMTPEEISEFLDSAICNRIAVRLIAEQHIALSRALQNGGEKSKEYIGVIHLACSPKDMIKMCGSFVSELCEATFGAAPEIIIDGDIDATFVYVPVHLEYILTEILKNAFRASVERHQKLGRSSQQPIAPVYITISPPSPPRTSDPLHNRRPSYLSMRIRDEGGGVSESNISQIFSYSFTTAGWSSSSSSMDDGGSLGSGGGGGPYAAQHVGGMAGVLDGSFGSSGASGLFGEIVSRGVQVGMGTIAGLGYGLPMSRLYAKYFGGSLDFVSLDGWGSDVFLKLRCLDDADDVVIW</sequence>
<protein>
    <recommendedName>
        <fullName evidence="8">Protein-serine/threonine kinase</fullName>
        <ecNumber evidence="8">2.7.11.-</ecNumber>
    </recommendedName>
</protein>
<dbReference type="GO" id="GO:0005524">
    <property type="term" value="F:ATP binding"/>
    <property type="evidence" value="ECO:0007669"/>
    <property type="project" value="UniProtKB-UniRule"/>
</dbReference>
<dbReference type="SMART" id="SM00387">
    <property type="entry name" value="HATPase_c"/>
    <property type="match status" value="1"/>
</dbReference>
<dbReference type="Gene3D" id="1.20.140.20">
    <property type="entry name" value="Alpha-ketoacid/pyruvate dehydrogenase kinase, N-terminal domain"/>
    <property type="match status" value="1"/>
</dbReference>